<sequence length="615" mass="67251">MNDNFIASSSSSDRRHHQQQQQSTSGASLSRILDNGSVVHPHQHASPPQHSPPYHHYGGDYSNERGRDYYHPRPIQKPPTPQQQHHQQQHSPPPPPPTHNQQQEQEASLSLMMLANNQHYGSSSQRDHYSSKDGDQMSDVEMAVSAISSLSDTKPDHSQMNDTSQGYRRHPEHNEPYSEEMRGEDNSVHHQMPGQPNLEYHPNDLGGGRKHSKRLSNGSSQLLVSPSRIPQKDHKVITKRSPQKRRLSNANDYRASGGSKLNDLRELSEERKSNNLIQMPQGVGSPPSPVDSKSLNIRHHYLMNPSNQNDRYQSKTSPSPAHVPNGFSPGPGVGGMVGAYPDMPPSQPPIQQLQSNGQMPPMREHLGAQILKKYADMQRQQGNNSGGEDHISPQPPSSNGALNRQSMVPNGSPSMNGDHGMVNLSMHHPQVNGNGMYAPCVESHPGYPPIHQQGNPGYMHPSEVNSQGMHPRRISDPPINSVPASRGVHGKSSPVPPPQVPPHSPAIGQTSRGVPQPQGHLSSYHSLPPPPRTSSSSRLLQPVVTPSHHHQSPSQLEPVGPSNGSQPQIMGHPLTDFIRDRDPLASAGGYNGNRHHPASSHSNGVGPPPLSHQHS</sequence>
<feature type="non-terminal residue" evidence="1">
    <location>
        <position position="615"/>
    </location>
</feature>
<evidence type="ECO:0000313" key="1">
    <source>
        <dbReference type="EMBL" id="CAG8491888.1"/>
    </source>
</evidence>
<accession>A0ACA9KT88</accession>
<evidence type="ECO:0000313" key="2">
    <source>
        <dbReference type="Proteomes" id="UP000789525"/>
    </source>
</evidence>
<protein>
    <submittedName>
        <fullName evidence="1">14846_t:CDS:1</fullName>
    </submittedName>
</protein>
<dbReference type="EMBL" id="CAJVPT010003110">
    <property type="protein sequence ID" value="CAG8491888.1"/>
    <property type="molecule type" value="Genomic_DNA"/>
</dbReference>
<gene>
    <name evidence="1" type="ORF">ACOLOM_LOCUS2414</name>
</gene>
<organism evidence="1 2">
    <name type="scientific">Acaulospora colombiana</name>
    <dbReference type="NCBI Taxonomy" id="27376"/>
    <lineage>
        <taxon>Eukaryota</taxon>
        <taxon>Fungi</taxon>
        <taxon>Fungi incertae sedis</taxon>
        <taxon>Mucoromycota</taxon>
        <taxon>Glomeromycotina</taxon>
        <taxon>Glomeromycetes</taxon>
        <taxon>Diversisporales</taxon>
        <taxon>Acaulosporaceae</taxon>
        <taxon>Acaulospora</taxon>
    </lineage>
</organism>
<comment type="caution">
    <text evidence="1">The sequence shown here is derived from an EMBL/GenBank/DDBJ whole genome shotgun (WGS) entry which is preliminary data.</text>
</comment>
<proteinExistence type="predicted"/>
<reference evidence="1" key="1">
    <citation type="submission" date="2021-06" db="EMBL/GenBank/DDBJ databases">
        <authorList>
            <person name="Kallberg Y."/>
            <person name="Tangrot J."/>
            <person name="Rosling A."/>
        </authorList>
    </citation>
    <scope>NUCLEOTIDE SEQUENCE</scope>
    <source>
        <strain evidence="1">CL356</strain>
    </source>
</reference>
<dbReference type="Proteomes" id="UP000789525">
    <property type="component" value="Unassembled WGS sequence"/>
</dbReference>
<keyword evidence="2" id="KW-1185">Reference proteome</keyword>
<name>A0ACA9KT88_9GLOM</name>